<keyword evidence="3" id="KW-1185">Reference proteome</keyword>
<evidence type="ECO:0000256" key="1">
    <source>
        <dbReference type="ARBA" id="ARBA00010552"/>
    </source>
</evidence>
<proteinExistence type="inferred from homology"/>
<comment type="caution">
    <text evidence="2">The sequence shown here is derived from an EMBL/GenBank/DDBJ whole genome shotgun (WGS) entry which is preliminary data.</text>
</comment>
<name>A0AA46AJH7_9CLOT</name>
<organism evidence="2 3">
    <name type="scientific">Anoxynatronum buryatiense</name>
    <dbReference type="NCBI Taxonomy" id="489973"/>
    <lineage>
        <taxon>Bacteria</taxon>
        <taxon>Bacillati</taxon>
        <taxon>Bacillota</taxon>
        <taxon>Clostridia</taxon>
        <taxon>Eubacteriales</taxon>
        <taxon>Clostridiaceae</taxon>
        <taxon>Anoxynatronum</taxon>
    </lineage>
</organism>
<dbReference type="AlphaFoldDB" id="A0AA46AJH7"/>
<sequence>MNKKAIHPSTAPLPAGPYNHAIIANGFVFVSGQTPEYPGTDEVVPGGIKEQTHQVMKNIQAILEAAGSTMADIVKVDVHLKDLADFTEFNQVYGQYVSEPYPARITVQSVLFEDVLLEVSVTALAGE</sequence>
<gene>
    <name evidence="2" type="ORF">SAMN06296020_108101</name>
</gene>
<dbReference type="Pfam" id="PF01042">
    <property type="entry name" value="Ribonuc_L-PSP"/>
    <property type="match status" value="1"/>
</dbReference>
<reference evidence="2" key="1">
    <citation type="submission" date="2017-05" db="EMBL/GenBank/DDBJ databases">
        <authorList>
            <person name="Varghese N."/>
            <person name="Submissions S."/>
        </authorList>
    </citation>
    <scope>NUCLEOTIDE SEQUENCE</scope>
    <source>
        <strain evidence="2">Su22</strain>
    </source>
</reference>
<accession>A0AA46AJH7</accession>
<evidence type="ECO:0000313" key="3">
    <source>
        <dbReference type="Proteomes" id="UP001158066"/>
    </source>
</evidence>
<dbReference type="InterPro" id="IPR006175">
    <property type="entry name" value="YjgF/YER057c/UK114"/>
</dbReference>
<dbReference type="NCBIfam" id="TIGR00004">
    <property type="entry name" value="Rid family detoxifying hydrolase"/>
    <property type="match status" value="1"/>
</dbReference>
<dbReference type="SUPFAM" id="SSF55298">
    <property type="entry name" value="YjgF-like"/>
    <property type="match status" value="1"/>
</dbReference>
<dbReference type="Proteomes" id="UP001158066">
    <property type="component" value="Unassembled WGS sequence"/>
</dbReference>
<evidence type="ECO:0000313" key="2">
    <source>
        <dbReference type="EMBL" id="SMP60289.1"/>
    </source>
</evidence>
<dbReference type="InterPro" id="IPR006056">
    <property type="entry name" value="RidA"/>
</dbReference>
<dbReference type="RefSeq" id="WP_283409589.1">
    <property type="nucleotide sequence ID" value="NZ_FXUF01000008.1"/>
</dbReference>
<comment type="similarity">
    <text evidence="1">Belongs to the RutC family.</text>
</comment>
<protein>
    <submittedName>
        <fullName evidence="2">2-iminobutanoate/2-iminopropanoate deaminase</fullName>
    </submittedName>
</protein>
<dbReference type="EMBL" id="FXUF01000008">
    <property type="protein sequence ID" value="SMP60289.1"/>
    <property type="molecule type" value="Genomic_DNA"/>
</dbReference>
<dbReference type="GO" id="GO:0005829">
    <property type="term" value="C:cytosol"/>
    <property type="evidence" value="ECO:0007669"/>
    <property type="project" value="TreeGrafter"/>
</dbReference>
<dbReference type="PANTHER" id="PTHR11803">
    <property type="entry name" value="2-IMINOBUTANOATE/2-IMINOPROPANOATE DEAMINASE RIDA"/>
    <property type="match status" value="1"/>
</dbReference>
<dbReference type="GO" id="GO:0019239">
    <property type="term" value="F:deaminase activity"/>
    <property type="evidence" value="ECO:0007669"/>
    <property type="project" value="TreeGrafter"/>
</dbReference>
<dbReference type="CDD" id="cd00448">
    <property type="entry name" value="YjgF_YER057c_UK114_family"/>
    <property type="match status" value="1"/>
</dbReference>
<dbReference type="FunFam" id="3.30.1330.40:FF:000001">
    <property type="entry name" value="L-PSP family endoribonuclease"/>
    <property type="match status" value="1"/>
</dbReference>
<dbReference type="InterPro" id="IPR035959">
    <property type="entry name" value="RutC-like_sf"/>
</dbReference>
<dbReference type="Gene3D" id="3.30.1330.40">
    <property type="entry name" value="RutC-like"/>
    <property type="match status" value="1"/>
</dbReference>
<dbReference type="PANTHER" id="PTHR11803:SF39">
    <property type="entry name" value="2-IMINOBUTANOATE_2-IMINOPROPANOATE DEAMINASE"/>
    <property type="match status" value="1"/>
</dbReference>